<keyword evidence="2" id="KW-0614">Plasmid</keyword>
<organism evidence="2">
    <name type="scientific">Escherichia coli</name>
    <dbReference type="NCBI Taxonomy" id="562"/>
    <lineage>
        <taxon>Bacteria</taxon>
        <taxon>Pseudomonadati</taxon>
        <taxon>Pseudomonadota</taxon>
        <taxon>Gammaproteobacteria</taxon>
        <taxon>Enterobacterales</taxon>
        <taxon>Enterobacteriaceae</taxon>
        <taxon>Escherichia</taxon>
    </lineage>
</organism>
<dbReference type="EMBL" id="AB261016">
    <property type="protein sequence ID" value="BAU61762.1"/>
    <property type="molecule type" value="Genomic_DNA"/>
</dbReference>
<proteinExistence type="predicted"/>
<feature type="coiled-coil region" evidence="1">
    <location>
        <begin position="256"/>
        <end position="303"/>
    </location>
</feature>
<dbReference type="AlphaFoldDB" id="A0A140JXD5"/>
<dbReference type="CDD" id="cd17242">
    <property type="entry name" value="MobM_relaxase"/>
    <property type="match status" value="1"/>
</dbReference>
<sequence length="306" mass="34813">MKKVYHELFDEALATYNAKKKKTRDKIPDYYEHIRQSKQEKLFHEAIFQIGNLTDCGCGSPGGERAAAALKEFAESFQERNPHLRVFNMVLHMDEATPHLHVDFVPVATEQSRGLSTRVSMKQALKQQGFEGLGRKQTEWKAWMEREKEALTEIAQAHEFEIISLGGGRTHMELPEYRAAAQRLEAVQEQVIAAEQEIAALEKQRKALQGNVKLLKAVEKVKPDLDAIQPEKTLTGAVKGVTVEQVKELKAAVIRGAAAEQKVRELKVENQQLQQKIPSMKEKLKEAQERQRLENENRQLKGHCCK</sequence>
<reference evidence="2" key="1">
    <citation type="journal article" date="2007" name="Antimicrob. Agents Chemother.">
        <title>Novel plasmid-mediated 16S rRNA m1A1408 methyltransferase, NpmA, found in a clinically isolated Escherichia coli strain resistant to structurally diverse aminoglycosides.</title>
        <authorList>
            <person name="Wachino J."/>
            <person name="Shibayama K."/>
            <person name="Kurokawa H."/>
            <person name="Kimura K."/>
            <person name="Yamane K."/>
            <person name="Suzuki S."/>
            <person name="Shibata N."/>
            <person name="Ike Y."/>
            <person name="Arakawa Y."/>
        </authorList>
    </citation>
    <scope>NUCLEOTIDE SEQUENCE</scope>
    <source>
        <plasmid evidence="2">pARS3</plasmid>
    </source>
</reference>
<dbReference type="Pfam" id="PF01076">
    <property type="entry name" value="Mob_Pre"/>
    <property type="match status" value="1"/>
</dbReference>
<geneLocation type="plasmid" evidence="2">
    <name>pARS3</name>
</geneLocation>
<dbReference type="GO" id="GO:0003677">
    <property type="term" value="F:DNA binding"/>
    <property type="evidence" value="ECO:0007669"/>
    <property type="project" value="InterPro"/>
</dbReference>
<dbReference type="Gene3D" id="3.30.930.30">
    <property type="match status" value="1"/>
</dbReference>
<dbReference type="InterPro" id="IPR001668">
    <property type="entry name" value="Mob_Pre"/>
</dbReference>
<name>A0A140JXD5_ECOLX</name>
<evidence type="ECO:0000313" key="2">
    <source>
        <dbReference type="EMBL" id="BAU61762.1"/>
    </source>
</evidence>
<protein>
    <submittedName>
        <fullName evidence="2">Plasmid recombination enzyme</fullName>
    </submittedName>
</protein>
<feature type="coiled-coil region" evidence="1">
    <location>
        <begin position="177"/>
        <end position="218"/>
    </location>
</feature>
<accession>A0A140JXD5</accession>
<keyword evidence="1" id="KW-0175">Coiled coil</keyword>
<dbReference type="GO" id="GO:0006310">
    <property type="term" value="P:DNA recombination"/>
    <property type="evidence" value="ECO:0007669"/>
    <property type="project" value="InterPro"/>
</dbReference>
<evidence type="ECO:0000256" key="1">
    <source>
        <dbReference type="SAM" id="Coils"/>
    </source>
</evidence>